<feature type="non-terminal residue" evidence="2">
    <location>
        <position position="1"/>
    </location>
</feature>
<name>A0A8T2NAY6_9TELE</name>
<dbReference type="InterPro" id="IPR024835">
    <property type="entry name" value="SYCP2-like"/>
</dbReference>
<proteinExistence type="predicted"/>
<dbReference type="PANTHER" id="PTHR15607">
    <property type="entry name" value="SYNAPTONEMAL COMPLEX PROTEIN-RELATED"/>
    <property type="match status" value="1"/>
</dbReference>
<comment type="caution">
    <text evidence="2">The sequence shown here is derived from an EMBL/GenBank/DDBJ whole genome shotgun (WGS) entry which is preliminary data.</text>
</comment>
<dbReference type="EMBL" id="JAFBMS010000087">
    <property type="protein sequence ID" value="KAG9337495.1"/>
    <property type="molecule type" value="Genomic_DNA"/>
</dbReference>
<dbReference type="PANTHER" id="PTHR15607:SF12">
    <property type="entry name" value="SYNAPTONEMAL COMPLEX PROTEIN 2"/>
    <property type="match status" value="1"/>
</dbReference>
<dbReference type="InterPro" id="IPR040560">
    <property type="entry name" value="SYCP2_SLD"/>
</dbReference>
<sequence length="125" mass="14754">MASRILEVGDYDLQIALMEALCRMTNRTQRQELADHWFPMEFVASAFSKIQDSEFETDCRKFLNLVNGMQGDRRRVYSYPCQEVFLGKHELLMPMDEKLEEFWIDFNLGSQSISFYFSLAKEEAE</sequence>
<dbReference type="OrthoDB" id="10256849at2759"/>
<keyword evidence="3" id="KW-1185">Reference proteome</keyword>
<dbReference type="Proteomes" id="UP000824540">
    <property type="component" value="Unassembled WGS sequence"/>
</dbReference>
<evidence type="ECO:0000313" key="2">
    <source>
        <dbReference type="EMBL" id="KAG9337495.1"/>
    </source>
</evidence>
<dbReference type="GO" id="GO:0007143">
    <property type="term" value="P:female meiotic nuclear division"/>
    <property type="evidence" value="ECO:0007669"/>
    <property type="project" value="TreeGrafter"/>
</dbReference>
<protein>
    <recommendedName>
        <fullName evidence="1">Synaptonemal complex protein 2 Spt16M-like domain-containing protein</fullName>
    </recommendedName>
</protein>
<dbReference type="GO" id="GO:0007140">
    <property type="term" value="P:male meiotic nuclear division"/>
    <property type="evidence" value="ECO:0007669"/>
    <property type="project" value="TreeGrafter"/>
</dbReference>
<dbReference type="Pfam" id="PF18584">
    <property type="entry name" value="SYCP2_SLD"/>
    <property type="match status" value="1"/>
</dbReference>
<dbReference type="AlphaFoldDB" id="A0A8T2NAY6"/>
<reference evidence="2" key="1">
    <citation type="thesis" date="2021" institute="BYU ScholarsArchive" country="Provo, UT, USA">
        <title>Applications of and Algorithms for Genome Assembly and Genomic Analyses with an Emphasis on Marine Teleosts.</title>
        <authorList>
            <person name="Pickett B.D."/>
        </authorList>
    </citation>
    <scope>NUCLEOTIDE SEQUENCE</scope>
    <source>
        <strain evidence="2">HI-2016</strain>
    </source>
</reference>
<evidence type="ECO:0000313" key="3">
    <source>
        <dbReference type="Proteomes" id="UP000824540"/>
    </source>
</evidence>
<accession>A0A8T2NAY6</accession>
<organism evidence="2 3">
    <name type="scientific">Albula glossodonta</name>
    <name type="common">roundjaw bonefish</name>
    <dbReference type="NCBI Taxonomy" id="121402"/>
    <lineage>
        <taxon>Eukaryota</taxon>
        <taxon>Metazoa</taxon>
        <taxon>Chordata</taxon>
        <taxon>Craniata</taxon>
        <taxon>Vertebrata</taxon>
        <taxon>Euteleostomi</taxon>
        <taxon>Actinopterygii</taxon>
        <taxon>Neopterygii</taxon>
        <taxon>Teleostei</taxon>
        <taxon>Albuliformes</taxon>
        <taxon>Albulidae</taxon>
        <taxon>Albula</taxon>
    </lineage>
</organism>
<gene>
    <name evidence="2" type="ORF">JZ751_028686</name>
</gene>
<dbReference type="GO" id="GO:0000779">
    <property type="term" value="C:condensed chromosome, centromeric region"/>
    <property type="evidence" value="ECO:0007669"/>
    <property type="project" value="TreeGrafter"/>
</dbReference>
<feature type="domain" description="Synaptonemal complex protein 2 Spt16M-like" evidence="1">
    <location>
        <begin position="76"/>
        <end position="120"/>
    </location>
</feature>
<dbReference type="GO" id="GO:0000800">
    <property type="term" value="C:lateral element"/>
    <property type="evidence" value="ECO:0007669"/>
    <property type="project" value="TreeGrafter"/>
</dbReference>
<evidence type="ECO:0000259" key="1">
    <source>
        <dbReference type="Pfam" id="PF18584"/>
    </source>
</evidence>